<dbReference type="Proteomes" id="UP000325313">
    <property type="component" value="Unassembled WGS sequence"/>
</dbReference>
<proteinExistence type="predicted"/>
<protein>
    <submittedName>
        <fullName evidence="1">Uncharacterized protein</fullName>
    </submittedName>
</protein>
<gene>
    <name evidence="1" type="ORF">PGTUg99_004948</name>
</gene>
<comment type="caution">
    <text evidence="1">The sequence shown here is derived from an EMBL/GenBank/DDBJ whole genome shotgun (WGS) entry which is preliminary data.</text>
</comment>
<sequence length="99" mass="11546">MHQSKKEANGVTDCNFQPDELKISSKSSLLRSSELKRVSMQRFKLWAKDEDIPPFERIGEFESTSPGTRPVSQINNRVVGFALRRKRVKIWTQDVKLRR</sequence>
<dbReference type="AlphaFoldDB" id="A0A5B0MNV2"/>
<evidence type="ECO:0000313" key="2">
    <source>
        <dbReference type="Proteomes" id="UP000325313"/>
    </source>
</evidence>
<dbReference type="EMBL" id="VDEP01000448">
    <property type="protein sequence ID" value="KAA1078645.1"/>
    <property type="molecule type" value="Genomic_DNA"/>
</dbReference>
<accession>A0A5B0MNV2</accession>
<organism evidence="1 2">
    <name type="scientific">Puccinia graminis f. sp. tritici</name>
    <dbReference type="NCBI Taxonomy" id="56615"/>
    <lineage>
        <taxon>Eukaryota</taxon>
        <taxon>Fungi</taxon>
        <taxon>Dikarya</taxon>
        <taxon>Basidiomycota</taxon>
        <taxon>Pucciniomycotina</taxon>
        <taxon>Pucciniomycetes</taxon>
        <taxon>Pucciniales</taxon>
        <taxon>Pucciniaceae</taxon>
        <taxon>Puccinia</taxon>
    </lineage>
</organism>
<reference evidence="1 2" key="1">
    <citation type="submission" date="2019-05" db="EMBL/GenBank/DDBJ databases">
        <title>Emergence of the Ug99 lineage of the wheat stem rust pathogen through somatic hybridization.</title>
        <authorList>
            <person name="Li F."/>
            <person name="Upadhyaya N.M."/>
            <person name="Sperschneider J."/>
            <person name="Matny O."/>
            <person name="Nguyen-Phuc H."/>
            <person name="Mago R."/>
            <person name="Raley C."/>
            <person name="Miller M.E."/>
            <person name="Silverstein K.A.T."/>
            <person name="Henningsen E."/>
            <person name="Hirsch C.D."/>
            <person name="Visser B."/>
            <person name="Pretorius Z.A."/>
            <person name="Steffenson B.J."/>
            <person name="Schwessinger B."/>
            <person name="Dodds P.N."/>
            <person name="Figueroa M."/>
        </authorList>
    </citation>
    <scope>NUCLEOTIDE SEQUENCE [LARGE SCALE GENOMIC DNA]</scope>
    <source>
        <strain evidence="1 2">Ug99</strain>
    </source>
</reference>
<name>A0A5B0MNV2_PUCGR</name>
<evidence type="ECO:0000313" key="1">
    <source>
        <dbReference type="EMBL" id="KAA1078645.1"/>
    </source>
</evidence>